<sequence length="149" mass="16878">MRSTKKHGQADQWAAIKANVKGQICRESSQLMIAKKAYEQKITNTIQHLEANMPKQNNTGWMAAWQAAHAATSLAIKGKQPTKAFIAMYKNRSAKKTLSEIVDKGISHTSKEVVLSITHTFYSSLYASEREQIRWLSGNGLKWFWKLPK</sequence>
<dbReference type="EMBL" id="QTSX02002901">
    <property type="protein sequence ID" value="KAJ9073528.1"/>
    <property type="molecule type" value="Genomic_DNA"/>
</dbReference>
<gene>
    <name evidence="1" type="ORF">DSO57_1015482</name>
</gene>
<protein>
    <submittedName>
        <fullName evidence="1">Uncharacterized protein</fullName>
    </submittedName>
</protein>
<proteinExistence type="predicted"/>
<dbReference type="Proteomes" id="UP001165960">
    <property type="component" value="Unassembled WGS sequence"/>
</dbReference>
<comment type="caution">
    <text evidence="1">The sequence shown here is derived from an EMBL/GenBank/DDBJ whole genome shotgun (WGS) entry which is preliminary data.</text>
</comment>
<evidence type="ECO:0000313" key="2">
    <source>
        <dbReference type="Proteomes" id="UP001165960"/>
    </source>
</evidence>
<evidence type="ECO:0000313" key="1">
    <source>
        <dbReference type="EMBL" id="KAJ9073528.1"/>
    </source>
</evidence>
<accession>A0ACC2TFX2</accession>
<reference evidence="1" key="1">
    <citation type="submission" date="2022-04" db="EMBL/GenBank/DDBJ databases">
        <title>Genome of the entomopathogenic fungus Entomophthora muscae.</title>
        <authorList>
            <person name="Elya C."/>
            <person name="Lovett B.R."/>
            <person name="Lee E."/>
            <person name="Macias A.M."/>
            <person name="Hajek A.E."/>
            <person name="De Bivort B.L."/>
            <person name="Kasson M.T."/>
            <person name="De Fine Licht H.H."/>
            <person name="Stajich J.E."/>
        </authorList>
    </citation>
    <scope>NUCLEOTIDE SEQUENCE</scope>
    <source>
        <strain evidence="1">Berkeley</strain>
    </source>
</reference>
<keyword evidence="2" id="KW-1185">Reference proteome</keyword>
<name>A0ACC2TFX2_9FUNG</name>
<organism evidence="1 2">
    <name type="scientific">Entomophthora muscae</name>
    <dbReference type="NCBI Taxonomy" id="34485"/>
    <lineage>
        <taxon>Eukaryota</taxon>
        <taxon>Fungi</taxon>
        <taxon>Fungi incertae sedis</taxon>
        <taxon>Zoopagomycota</taxon>
        <taxon>Entomophthoromycotina</taxon>
        <taxon>Entomophthoromycetes</taxon>
        <taxon>Entomophthorales</taxon>
        <taxon>Entomophthoraceae</taxon>
        <taxon>Entomophthora</taxon>
    </lineage>
</organism>